<dbReference type="Proteomes" id="UP000652760">
    <property type="component" value="Unassembled WGS sequence"/>
</dbReference>
<reference evidence="4" key="1">
    <citation type="submission" date="2021-01" db="EMBL/GenBank/DDBJ databases">
        <title>Genome public.</title>
        <authorList>
            <person name="Liu C."/>
            <person name="Sun Q."/>
        </authorList>
    </citation>
    <scope>NUCLEOTIDE SEQUENCE [LARGE SCALE GENOMIC DNA]</scope>
    <source>
        <strain evidence="4">YIM B02556</strain>
    </source>
</reference>
<dbReference type="RefSeq" id="WP_200190026.1">
    <property type="nucleotide sequence ID" value="NZ_JAENHM010000001.1"/>
</dbReference>
<dbReference type="Pfam" id="PF00498">
    <property type="entry name" value="FHA"/>
    <property type="match status" value="1"/>
</dbReference>
<proteinExistence type="predicted"/>
<dbReference type="CDD" id="cd00060">
    <property type="entry name" value="FHA"/>
    <property type="match status" value="1"/>
</dbReference>
<evidence type="ECO:0000313" key="3">
    <source>
        <dbReference type="EMBL" id="MBK1835806.1"/>
    </source>
</evidence>
<evidence type="ECO:0000259" key="2">
    <source>
        <dbReference type="PROSITE" id="PS50006"/>
    </source>
</evidence>
<accession>A0ABS1EXA8</accession>
<keyword evidence="4" id="KW-1185">Reference proteome</keyword>
<dbReference type="SUPFAM" id="SSF49879">
    <property type="entry name" value="SMAD/FHA domain"/>
    <property type="match status" value="1"/>
</dbReference>
<protein>
    <submittedName>
        <fullName evidence="3">FHA domain-containing protein</fullName>
    </submittedName>
</protein>
<dbReference type="InterPro" id="IPR000253">
    <property type="entry name" value="FHA_dom"/>
</dbReference>
<comment type="caution">
    <text evidence="3">The sequence shown here is derived from an EMBL/GenBank/DDBJ whole genome shotgun (WGS) entry which is preliminary data.</text>
</comment>
<gene>
    <name evidence="3" type="ORF">JHL17_00120</name>
</gene>
<organism evidence="3 4">
    <name type="scientific">Azospirillum endophyticum</name>
    <dbReference type="NCBI Taxonomy" id="2800326"/>
    <lineage>
        <taxon>Bacteria</taxon>
        <taxon>Pseudomonadati</taxon>
        <taxon>Pseudomonadota</taxon>
        <taxon>Alphaproteobacteria</taxon>
        <taxon>Rhodospirillales</taxon>
        <taxon>Azospirillaceae</taxon>
        <taxon>Azospirillum</taxon>
    </lineage>
</organism>
<feature type="domain" description="FHA" evidence="2">
    <location>
        <begin position="550"/>
        <end position="593"/>
    </location>
</feature>
<dbReference type="InterPro" id="IPR008984">
    <property type="entry name" value="SMAD_FHA_dom_sf"/>
</dbReference>
<feature type="region of interest" description="Disordered" evidence="1">
    <location>
        <begin position="490"/>
        <end position="530"/>
    </location>
</feature>
<sequence>MAMSKRREARFEVVVEQGGKPNIDGVFDDEKAATERANFLLRLAKFPVVRVVKVTGTGREETIFQKSSSGGAKLTTISPIETASLCTDVLQVFSFDSRMTLLRLLRGYWDDQGVIPSEQLHRYYPLRYFEREALLFNPAVSRLAAIQAPMLGLKPHERYDQIIRLFAALKDLAQKSDTLAPFDQALMRGGISGLLLAALDRPAEERDRIVTHAFGTLLEPHREWGAKLAAVLRLHQEEDGETTRLVDEVAAEITDGREPIRALIGYAPDLASALLALLAALRGDLDDRLPHTEPLLALSNALASDGTGLGFARTREALLHRIRGGLDGLTPLTRTGAASDARAFSAIVDGMVGFDGFMGGPAMAESLTRRGKTVWAAGGSDLPFEETMMRLAGRFDTAAGRLGYLLDLGASPYGHKKISTVIQRVADEFNRVKSAAELAAPGASIQEVREGLGRRLRAAGIPRALADGLIAKIATIPDDRRVSVSGTGVVAGERSGSRPTPRPPARAMSQARAQAPDVTVDVQPPAKPAPRLTLSYQGRTVALPDAGGDVVIGRAADCGIVLDHASASRRHAAVRLRDGAFTLEDLSRNGTRLVPQAGEQRLLKLGDVVPLSGRGEIVIGSLDLGEHPARIAWTISGDRAGR</sequence>
<dbReference type="EMBL" id="JAENHM010000001">
    <property type="protein sequence ID" value="MBK1835806.1"/>
    <property type="molecule type" value="Genomic_DNA"/>
</dbReference>
<evidence type="ECO:0000256" key="1">
    <source>
        <dbReference type="SAM" id="MobiDB-lite"/>
    </source>
</evidence>
<dbReference type="SMART" id="SM00240">
    <property type="entry name" value="FHA"/>
    <property type="match status" value="1"/>
</dbReference>
<dbReference type="Gene3D" id="2.60.200.20">
    <property type="match status" value="1"/>
</dbReference>
<evidence type="ECO:0000313" key="4">
    <source>
        <dbReference type="Proteomes" id="UP000652760"/>
    </source>
</evidence>
<name>A0ABS1EXA8_9PROT</name>
<dbReference type="PROSITE" id="PS50006">
    <property type="entry name" value="FHA_DOMAIN"/>
    <property type="match status" value="1"/>
</dbReference>